<evidence type="ECO:0000313" key="3">
    <source>
        <dbReference type="EMBL" id="HIT97334.1"/>
    </source>
</evidence>
<keyword evidence="2" id="KW-0963">Cytoplasm</keyword>
<dbReference type="PANTHER" id="PTHR21043">
    <property type="entry name" value="IOJAP SUPERFAMILY ORTHOLOG"/>
    <property type="match status" value="1"/>
</dbReference>
<dbReference type="Gene3D" id="3.30.460.10">
    <property type="entry name" value="Beta Polymerase, domain 2"/>
    <property type="match status" value="1"/>
</dbReference>
<comment type="caution">
    <text evidence="3">The sequence shown here is derived from an EMBL/GenBank/DDBJ whole genome shotgun (WGS) entry which is preliminary data.</text>
</comment>
<dbReference type="InterPro" id="IPR004394">
    <property type="entry name" value="Iojap/RsfS/C7orf30"/>
</dbReference>
<gene>
    <name evidence="2 3" type="primary">rsfS</name>
    <name evidence="3" type="ORF">IAC44_00690</name>
</gene>
<evidence type="ECO:0000256" key="2">
    <source>
        <dbReference type="HAMAP-Rule" id="MF_01477"/>
    </source>
</evidence>
<evidence type="ECO:0000256" key="1">
    <source>
        <dbReference type="ARBA" id="ARBA00010574"/>
    </source>
</evidence>
<dbReference type="SUPFAM" id="SSF81301">
    <property type="entry name" value="Nucleotidyltransferase"/>
    <property type="match status" value="1"/>
</dbReference>
<dbReference type="GO" id="GO:0090071">
    <property type="term" value="P:negative regulation of ribosome biogenesis"/>
    <property type="evidence" value="ECO:0007669"/>
    <property type="project" value="UniProtKB-UniRule"/>
</dbReference>
<reference evidence="3" key="1">
    <citation type="submission" date="2020-10" db="EMBL/GenBank/DDBJ databases">
        <authorList>
            <person name="Gilroy R."/>
        </authorList>
    </citation>
    <scope>NUCLEOTIDE SEQUENCE</scope>
    <source>
        <strain evidence="3">1383</strain>
    </source>
</reference>
<comment type="similarity">
    <text evidence="1 2">Belongs to the Iojap/RsfS family.</text>
</comment>
<comment type="function">
    <text evidence="2">Functions as a ribosomal silencing factor. Interacts with ribosomal protein uL14 (rplN), blocking formation of intersubunit bridge B8. Prevents association of the 30S and 50S ribosomal subunits and the formation of functional ribosomes, thus repressing translation.</text>
</comment>
<dbReference type="PANTHER" id="PTHR21043:SF0">
    <property type="entry name" value="MITOCHONDRIAL ASSEMBLY OF RIBOSOMAL LARGE SUBUNIT PROTEIN 1"/>
    <property type="match status" value="1"/>
</dbReference>
<name>A0A9D1H8S5_9FLAO</name>
<dbReference type="InterPro" id="IPR043519">
    <property type="entry name" value="NT_sf"/>
</dbReference>
<dbReference type="HAMAP" id="MF_01477">
    <property type="entry name" value="Iojap_RsfS"/>
    <property type="match status" value="1"/>
</dbReference>
<sequence>MTKKTVSTDTLLSAILHELSQIKARDIVLMDLRGIESAVCSYFVVCTGNSSTHVHSIAGQVEKQVSRTTGERPWHVEGADNAQWVLMDYADIVVHVFQEATRQFYDLESLWGDAKVTRIEEQA</sequence>
<evidence type="ECO:0000313" key="4">
    <source>
        <dbReference type="Proteomes" id="UP000824161"/>
    </source>
</evidence>
<dbReference type="Proteomes" id="UP000824161">
    <property type="component" value="Unassembled WGS sequence"/>
</dbReference>
<keyword evidence="2" id="KW-0678">Repressor</keyword>
<organism evidence="3 4">
    <name type="scientific">Candidatus Merdimorpha stercoravium</name>
    <dbReference type="NCBI Taxonomy" id="2840863"/>
    <lineage>
        <taxon>Bacteria</taxon>
        <taxon>Pseudomonadati</taxon>
        <taxon>Bacteroidota</taxon>
        <taxon>Flavobacteriia</taxon>
        <taxon>Flavobacteriales</taxon>
        <taxon>Candidatus Merdimorpha</taxon>
    </lineage>
</organism>
<comment type="subunit">
    <text evidence="2">Interacts with ribosomal protein uL14 (rplN).</text>
</comment>
<dbReference type="AlphaFoldDB" id="A0A9D1H8S5"/>
<proteinExistence type="inferred from homology"/>
<dbReference type="GO" id="GO:0017148">
    <property type="term" value="P:negative regulation of translation"/>
    <property type="evidence" value="ECO:0007669"/>
    <property type="project" value="UniProtKB-UniRule"/>
</dbReference>
<accession>A0A9D1H8S5</accession>
<dbReference type="GO" id="GO:0005737">
    <property type="term" value="C:cytoplasm"/>
    <property type="evidence" value="ECO:0007669"/>
    <property type="project" value="UniProtKB-SubCell"/>
</dbReference>
<dbReference type="EMBL" id="DVLY01000014">
    <property type="protein sequence ID" value="HIT97334.1"/>
    <property type="molecule type" value="Genomic_DNA"/>
</dbReference>
<dbReference type="NCBIfam" id="TIGR00090">
    <property type="entry name" value="rsfS_iojap_ybeB"/>
    <property type="match status" value="1"/>
</dbReference>
<dbReference type="Pfam" id="PF02410">
    <property type="entry name" value="RsfS"/>
    <property type="match status" value="1"/>
</dbReference>
<comment type="subcellular location">
    <subcellularLocation>
        <location evidence="2">Cytoplasm</location>
    </subcellularLocation>
</comment>
<dbReference type="GO" id="GO:0043023">
    <property type="term" value="F:ribosomal large subunit binding"/>
    <property type="evidence" value="ECO:0007669"/>
    <property type="project" value="TreeGrafter"/>
</dbReference>
<protein>
    <recommendedName>
        <fullName evidence="2">Ribosomal silencing factor RsfS</fullName>
    </recommendedName>
</protein>
<dbReference type="GO" id="GO:0042256">
    <property type="term" value="P:cytosolic ribosome assembly"/>
    <property type="evidence" value="ECO:0007669"/>
    <property type="project" value="UniProtKB-UniRule"/>
</dbReference>
<reference evidence="3" key="2">
    <citation type="journal article" date="2021" name="PeerJ">
        <title>Extensive microbial diversity within the chicken gut microbiome revealed by metagenomics and culture.</title>
        <authorList>
            <person name="Gilroy R."/>
            <person name="Ravi A."/>
            <person name="Getino M."/>
            <person name="Pursley I."/>
            <person name="Horton D.L."/>
            <person name="Alikhan N.F."/>
            <person name="Baker D."/>
            <person name="Gharbi K."/>
            <person name="Hall N."/>
            <person name="Watson M."/>
            <person name="Adriaenssens E.M."/>
            <person name="Foster-Nyarko E."/>
            <person name="Jarju S."/>
            <person name="Secka A."/>
            <person name="Antonio M."/>
            <person name="Oren A."/>
            <person name="Chaudhuri R.R."/>
            <person name="La Ragione R."/>
            <person name="Hildebrand F."/>
            <person name="Pallen M.J."/>
        </authorList>
    </citation>
    <scope>NUCLEOTIDE SEQUENCE</scope>
    <source>
        <strain evidence="3">1383</strain>
    </source>
</reference>
<keyword evidence="2" id="KW-0810">Translation regulation</keyword>